<keyword evidence="1" id="KW-0472">Membrane</keyword>
<reference evidence="2 3" key="1">
    <citation type="submission" date="2018-09" db="EMBL/GenBank/DDBJ databases">
        <title>Genomic Encyclopedia of Type Strains, Phase III (KMG-III): the genomes of soil and plant-associated and newly described type strains.</title>
        <authorList>
            <person name="Whitman W."/>
        </authorList>
    </citation>
    <scope>NUCLEOTIDE SEQUENCE [LARGE SCALE GENOMIC DNA]</scope>
    <source>
        <strain evidence="2 3">CECT 7938</strain>
    </source>
</reference>
<dbReference type="OrthoDB" id="6016419at2"/>
<dbReference type="AlphaFoldDB" id="A0A420BKD4"/>
<keyword evidence="3" id="KW-1185">Reference proteome</keyword>
<feature type="transmembrane region" description="Helical" evidence="1">
    <location>
        <begin position="229"/>
        <end position="249"/>
    </location>
</feature>
<sequence length="477" mass="55035">MNLLKLIFRFEWKQFIAQPLQLALLFFFILLGGYSLYTGGHFVEQQLRGLDTLQRNQQRQFAELIQRFDSDTSTIEGKNLAIQAGLPQVIEYRASPIATNPPSALALMAIGQRDILPFYDVVNSKRDFFTPPNTAIANPEKLAAGNFDLSFVLVYLIPLLIIVLSYDLFSREKEQQTDRLLRLHGGSLRRILFYKLLFRLGLLWLLLTAFNSIGFMLTPAAIPKDGVDFLLWNLATLIYLLFWFVLAWMVVLRGSSSRKSVLLLMGIWLGLTIVLPALCNRLVALKQPLPLRTELVSKQRATMLETWEMPIPQIVEQFYNNNLQYVPLRRPTDTAQYGNKRFVAYYDLLGRRMDKNIRAYQQEAQLHQRWLDRTSWLNPVTQMQSLLNEIAQTGLGDYLHYQGDVARFQHHWVLHMNGFLLRDAKLSKEDLKHLPQFSPSTDPGRISSIAWKIAGILFLTLAIWAVAGKMRPMEKKY</sequence>
<feature type="transmembrane region" description="Helical" evidence="1">
    <location>
        <begin position="196"/>
        <end position="217"/>
    </location>
</feature>
<dbReference type="Proteomes" id="UP000286246">
    <property type="component" value="Unassembled WGS sequence"/>
</dbReference>
<comment type="caution">
    <text evidence="2">The sequence shown here is derived from an EMBL/GenBank/DDBJ whole genome shotgun (WGS) entry which is preliminary data.</text>
</comment>
<keyword evidence="1" id="KW-1133">Transmembrane helix</keyword>
<feature type="transmembrane region" description="Helical" evidence="1">
    <location>
        <begin position="20"/>
        <end position="37"/>
    </location>
</feature>
<name>A0A420BKD4_SPHD1</name>
<keyword evidence="1" id="KW-0812">Transmembrane</keyword>
<organism evidence="2 3">
    <name type="scientific">Sphingobacterium detergens</name>
    <dbReference type="NCBI Taxonomy" id="1145106"/>
    <lineage>
        <taxon>Bacteria</taxon>
        <taxon>Pseudomonadati</taxon>
        <taxon>Bacteroidota</taxon>
        <taxon>Sphingobacteriia</taxon>
        <taxon>Sphingobacteriales</taxon>
        <taxon>Sphingobacteriaceae</taxon>
        <taxon>Sphingobacterium</taxon>
    </lineage>
</organism>
<dbReference type="PANTHER" id="PTHR43471:SF14">
    <property type="entry name" value="ABC-2 TYPE TRANSPORT SYSTEM PERMEASE PROTEIN"/>
    <property type="match status" value="1"/>
</dbReference>
<evidence type="ECO:0000256" key="1">
    <source>
        <dbReference type="SAM" id="Phobius"/>
    </source>
</evidence>
<dbReference type="Pfam" id="PF12040">
    <property type="entry name" value="DUF3526"/>
    <property type="match status" value="1"/>
</dbReference>
<evidence type="ECO:0000313" key="3">
    <source>
        <dbReference type="Proteomes" id="UP000286246"/>
    </source>
</evidence>
<dbReference type="EMBL" id="RAPY01000001">
    <property type="protein sequence ID" value="RKE57160.1"/>
    <property type="molecule type" value="Genomic_DNA"/>
</dbReference>
<accession>A0A420BKD4</accession>
<feature type="transmembrane region" description="Helical" evidence="1">
    <location>
        <begin position="449"/>
        <end position="467"/>
    </location>
</feature>
<evidence type="ECO:0000313" key="2">
    <source>
        <dbReference type="EMBL" id="RKE57160.1"/>
    </source>
</evidence>
<dbReference type="InterPro" id="IPR021913">
    <property type="entry name" value="DUF3526"/>
</dbReference>
<dbReference type="PANTHER" id="PTHR43471">
    <property type="entry name" value="ABC TRANSPORTER PERMEASE"/>
    <property type="match status" value="1"/>
</dbReference>
<gene>
    <name evidence="2" type="ORF">DFQ12_2038</name>
</gene>
<dbReference type="RefSeq" id="WP_120258742.1">
    <property type="nucleotide sequence ID" value="NZ_RAPY01000001.1"/>
</dbReference>
<proteinExistence type="predicted"/>
<protein>
    <submittedName>
        <fullName evidence="2">ABC-2 type transport system permease protein</fullName>
    </submittedName>
</protein>
<feature type="transmembrane region" description="Helical" evidence="1">
    <location>
        <begin position="149"/>
        <end position="169"/>
    </location>
</feature>
<feature type="transmembrane region" description="Helical" evidence="1">
    <location>
        <begin position="261"/>
        <end position="278"/>
    </location>
</feature>